<comment type="subcellular location">
    <subcellularLocation>
        <location evidence="1">Membrane</location>
        <topology evidence="1">Multi-pass membrane protein</topology>
    </subcellularLocation>
</comment>
<dbReference type="InterPro" id="IPR036259">
    <property type="entry name" value="MFS_trans_sf"/>
</dbReference>
<dbReference type="AlphaFoldDB" id="A0AAV5F913"/>
<dbReference type="GO" id="GO:0016020">
    <property type="term" value="C:membrane"/>
    <property type="evidence" value="ECO:0007669"/>
    <property type="project" value="UniProtKB-SubCell"/>
</dbReference>
<reference evidence="7" key="1">
    <citation type="journal article" date="2018" name="DNA Res.">
        <title>Multiple hybrid de novo genome assembly of finger millet, an orphan allotetraploid crop.</title>
        <authorList>
            <person name="Hatakeyama M."/>
            <person name="Aluri S."/>
            <person name="Balachadran M.T."/>
            <person name="Sivarajan S.R."/>
            <person name="Patrignani A."/>
            <person name="Gruter S."/>
            <person name="Poveda L."/>
            <person name="Shimizu-Inatsugi R."/>
            <person name="Baeten J."/>
            <person name="Francoijs K.J."/>
            <person name="Nataraja K.N."/>
            <person name="Reddy Y.A.N."/>
            <person name="Phadnis S."/>
            <person name="Ravikumar R.L."/>
            <person name="Schlapbach R."/>
            <person name="Sreeman S.M."/>
            <person name="Shimizu K.K."/>
        </authorList>
    </citation>
    <scope>NUCLEOTIDE SEQUENCE</scope>
</reference>
<feature type="transmembrane region" description="Helical" evidence="6">
    <location>
        <begin position="151"/>
        <end position="169"/>
    </location>
</feature>
<dbReference type="GO" id="GO:0022857">
    <property type="term" value="F:transmembrane transporter activity"/>
    <property type="evidence" value="ECO:0007669"/>
    <property type="project" value="InterPro"/>
</dbReference>
<feature type="transmembrane region" description="Helical" evidence="6">
    <location>
        <begin position="317"/>
        <end position="337"/>
    </location>
</feature>
<evidence type="ECO:0000256" key="3">
    <source>
        <dbReference type="ARBA" id="ARBA00022692"/>
    </source>
</evidence>
<feature type="transmembrane region" description="Helical" evidence="6">
    <location>
        <begin position="190"/>
        <end position="210"/>
    </location>
</feature>
<evidence type="ECO:0000256" key="2">
    <source>
        <dbReference type="ARBA" id="ARBA00005982"/>
    </source>
</evidence>
<evidence type="ECO:0000313" key="8">
    <source>
        <dbReference type="Proteomes" id="UP001054889"/>
    </source>
</evidence>
<reference evidence="7" key="2">
    <citation type="submission" date="2021-12" db="EMBL/GenBank/DDBJ databases">
        <title>Resequencing data analysis of finger millet.</title>
        <authorList>
            <person name="Hatakeyama M."/>
            <person name="Aluri S."/>
            <person name="Balachadran M.T."/>
            <person name="Sivarajan S.R."/>
            <person name="Poveda L."/>
            <person name="Shimizu-Inatsugi R."/>
            <person name="Schlapbach R."/>
            <person name="Sreeman S.M."/>
            <person name="Shimizu K.K."/>
        </authorList>
    </citation>
    <scope>NUCLEOTIDE SEQUENCE</scope>
</reference>
<proteinExistence type="inferred from homology"/>
<dbReference type="Gene3D" id="1.20.1250.20">
    <property type="entry name" value="MFS general substrate transporter like domains"/>
    <property type="match status" value="1"/>
</dbReference>
<feature type="transmembrane region" description="Helical" evidence="6">
    <location>
        <begin position="280"/>
        <end position="297"/>
    </location>
</feature>
<organism evidence="7 8">
    <name type="scientific">Eleusine coracana subsp. coracana</name>
    <dbReference type="NCBI Taxonomy" id="191504"/>
    <lineage>
        <taxon>Eukaryota</taxon>
        <taxon>Viridiplantae</taxon>
        <taxon>Streptophyta</taxon>
        <taxon>Embryophyta</taxon>
        <taxon>Tracheophyta</taxon>
        <taxon>Spermatophyta</taxon>
        <taxon>Magnoliopsida</taxon>
        <taxon>Liliopsida</taxon>
        <taxon>Poales</taxon>
        <taxon>Poaceae</taxon>
        <taxon>PACMAD clade</taxon>
        <taxon>Chloridoideae</taxon>
        <taxon>Cynodonteae</taxon>
        <taxon>Eleusininae</taxon>
        <taxon>Eleusine</taxon>
    </lineage>
</organism>
<evidence type="ECO:0000256" key="6">
    <source>
        <dbReference type="SAM" id="Phobius"/>
    </source>
</evidence>
<keyword evidence="4 6" id="KW-1133">Transmembrane helix</keyword>
<dbReference type="PANTHER" id="PTHR11654">
    <property type="entry name" value="OLIGOPEPTIDE TRANSPORTER-RELATED"/>
    <property type="match status" value="1"/>
</dbReference>
<keyword evidence="3 6" id="KW-0812">Transmembrane</keyword>
<evidence type="ECO:0000313" key="7">
    <source>
        <dbReference type="EMBL" id="GJN31362.1"/>
    </source>
</evidence>
<accession>A0AAV5F913</accession>
<dbReference type="EMBL" id="BQKI01000082">
    <property type="protein sequence ID" value="GJN31362.1"/>
    <property type="molecule type" value="Genomic_DNA"/>
</dbReference>
<comment type="similarity">
    <text evidence="2">Belongs to the major facilitator superfamily. Proton-dependent oligopeptide transporter (POT/PTR) (TC 2.A.17) family.</text>
</comment>
<feature type="transmembrane region" description="Helical" evidence="6">
    <location>
        <begin position="113"/>
        <end position="131"/>
    </location>
</feature>
<feature type="transmembrane region" description="Helical" evidence="6">
    <location>
        <begin position="20"/>
        <end position="53"/>
    </location>
</feature>
<feature type="transmembrane region" description="Helical" evidence="6">
    <location>
        <begin position="241"/>
        <end position="259"/>
    </location>
</feature>
<protein>
    <submittedName>
        <fullName evidence="7">Uncharacterized protein</fullName>
    </submittedName>
</protein>
<dbReference type="Proteomes" id="UP001054889">
    <property type="component" value="Unassembled WGS sequence"/>
</dbReference>
<dbReference type="Pfam" id="PF00854">
    <property type="entry name" value="PTR2"/>
    <property type="match status" value="1"/>
</dbReference>
<evidence type="ECO:0000256" key="5">
    <source>
        <dbReference type="ARBA" id="ARBA00023136"/>
    </source>
</evidence>
<keyword evidence="5 6" id="KW-0472">Membrane</keyword>
<name>A0AAV5F913_ELECO</name>
<keyword evidence="8" id="KW-1185">Reference proteome</keyword>
<sequence>MLGLEVKKLPVEQQEICQYWTTVIFCTIFIVVSATFNTIFIVGMVMLVLSAAVPLTATDFRNREEALLQEYVKFFDKAAIVILPDSEPVGILNTLGICTVTQVEELKILIRMLPIWITMILFSTVLEQMYSTFVEQAGVMDKHIGVLEIPAASFQIVDVITVLALLPVYEKVIVSVLRKFTGLATGITPLQRMGISLVLSTLSMVSAALVESYRLQIAHVKGLVHHKVAVPVSILYQGPQYFFIGAGEVFSIGLYEFFYEEAPDALRSLCLAFSFANDSVGYYLSSLIISLVPVFTARGGSPGWIPDNLNEGRLDCFYWMLSMLSFLNLLAFILCAMRYKSRKAC</sequence>
<dbReference type="InterPro" id="IPR000109">
    <property type="entry name" value="POT_fam"/>
</dbReference>
<evidence type="ECO:0000256" key="4">
    <source>
        <dbReference type="ARBA" id="ARBA00022989"/>
    </source>
</evidence>
<evidence type="ECO:0000256" key="1">
    <source>
        <dbReference type="ARBA" id="ARBA00004141"/>
    </source>
</evidence>
<gene>
    <name evidence="7" type="primary">gb19751</name>
    <name evidence="7" type="ORF">PR202_gb19751</name>
</gene>
<comment type="caution">
    <text evidence="7">The sequence shown here is derived from an EMBL/GenBank/DDBJ whole genome shotgun (WGS) entry which is preliminary data.</text>
</comment>